<keyword evidence="3" id="KW-1185">Reference proteome</keyword>
<organism evidence="2 3">
    <name type="scientific">Centaurea solstitialis</name>
    <name type="common">yellow star-thistle</name>
    <dbReference type="NCBI Taxonomy" id="347529"/>
    <lineage>
        <taxon>Eukaryota</taxon>
        <taxon>Viridiplantae</taxon>
        <taxon>Streptophyta</taxon>
        <taxon>Embryophyta</taxon>
        <taxon>Tracheophyta</taxon>
        <taxon>Spermatophyta</taxon>
        <taxon>Magnoliopsida</taxon>
        <taxon>eudicotyledons</taxon>
        <taxon>Gunneridae</taxon>
        <taxon>Pentapetalae</taxon>
        <taxon>asterids</taxon>
        <taxon>campanulids</taxon>
        <taxon>Asterales</taxon>
        <taxon>Asteraceae</taxon>
        <taxon>Carduoideae</taxon>
        <taxon>Cardueae</taxon>
        <taxon>Centaureinae</taxon>
        <taxon>Centaurea</taxon>
    </lineage>
</organism>
<feature type="compositionally biased region" description="Pro residues" evidence="1">
    <location>
        <begin position="45"/>
        <end position="69"/>
    </location>
</feature>
<sequence length="364" mass="40425">MDVEMEVEDAIPFRDETGARNAVQPDQSNPSNPPTESPKFEEFEVPPPPNDEWIPPPPPDDEPLPPPPPDEPHEVLSLHRHRRCRQHSHTLTENNIIIHTQGPVLTTMTNTVPNNDYYVDANGCQVAAPLATLYYSAVPHPYQEATSVVNPGEPVSYYTLQEGSVPTAPVIETSDKIESITAIPSTEVPSISSTIHVSATSAVARDVSVVSAPAVSTTVASTEPVPKAQPKVSRKKRTVSTVNTLRSNKKVSGLVDKWKAVKEELHEDEEDEPENAYEVLEKKRQREIEQWHAQQIATGEAKDKPTFSLLVVIERVRRKRAKKSIEAKENQAKAVDDANHSLILLNFRSNYHPVGRHIGMKDRS</sequence>
<gene>
    <name evidence="2" type="ORF">OSB04_007889</name>
</gene>
<protein>
    <submittedName>
        <fullName evidence="2">Uncharacterized protein</fullName>
    </submittedName>
</protein>
<feature type="region of interest" description="Disordered" evidence="1">
    <location>
        <begin position="1"/>
        <end position="76"/>
    </location>
</feature>
<accession>A0AA38WSU4</accession>
<evidence type="ECO:0000313" key="2">
    <source>
        <dbReference type="EMBL" id="KAJ9562729.1"/>
    </source>
</evidence>
<reference evidence="2" key="1">
    <citation type="submission" date="2023-03" db="EMBL/GenBank/DDBJ databases">
        <title>Chromosome-scale reference genome and RAD-based genetic map of yellow starthistle (Centaurea solstitialis) reveal putative structural variation and QTLs associated with invader traits.</title>
        <authorList>
            <person name="Reatini B."/>
            <person name="Cang F.A."/>
            <person name="Jiang Q."/>
            <person name="Mckibben M.T.W."/>
            <person name="Barker M.S."/>
            <person name="Rieseberg L.H."/>
            <person name="Dlugosch K.M."/>
        </authorList>
    </citation>
    <scope>NUCLEOTIDE SEQUENCE</scope>
    <source>
        <strain evidence="2">CAN-66</strain>
        <tissue evidence="2">Leaf</tissue>
    </source>
</reference>
<dbReference type="AlphaFoldDB" id="A0AA38WSU4"/>
<name>A0AA38WSU4_9ASTR</name>
<evidence type="ECO:0000313" key="3">
    <source>
        <dbReference type="Proteomes" id="UP001172457"/>
    </source>
</evidence>
<proteinExistence type="predicted"/>
<dbReference type="PANTHER" id="PTHR47852">
    <property type="entry name" value="OS06G0298400 PROTEIN"/>
    <property type="match status" value="1"/>
</dbReference>
<evidence type="ECO:0000256" key="1">
    <source>
        <dbReference type="SAM" id="MobiDB-lite"/>
    </source>
</evidence>
<dbReference type="EMBL" id="JARYMX010000002">
    <property type="protein sequence ID" value="KAJ9562729.1"/>
    <property type="molecule type" value="Genomic_DNA"/>
</dbReference>
<dbReference type="Proteomes" id="UP001172457">
    <property type="component" value="Chromosome 2"/>
</dbReference>
<feature type="non-terminal residue" evidence="2">
    <location>
        <position position="364"/>
    </location>
</feature>
<comment type="caution">
    <text evidence="2">The sequence shown here is derived from an EMBL/GenBank/DDBJ whole genome shotgun (WGS) entry which is preliminary data.</text>
</comment>
<dbReference type="PANTHER" id="PTHR47852:SF2">
    <property type="entry name" value="WW DOMAIN-CONTAINING PROTEIN"/>
    <property type="match status" value="1"/>
</dbReference>